<feature type="chain" id="PRO_5044977350" description="Maltodextrin-binding protein" evidence="6">
    <location>
        <begin position="22"/>
        <end position="420"/>
    </location>
</feature>
<evidence type="ECO:0000256" key="6">
    <source>
        <dbReference type="RuleBase" id="RU365005"/>
    </source>
</evidence>
<dbReference type="InterPro" id="IPR006061">
    <property type="entry name" value="SBP_1_CS"/>
</dbReference>
<dbReference type="PROSITE" id="PS51257">
    <property type="entry name" value="PROKAR_LIPOPROTEIN"/>
    <property type="match status" value="1"/>
</dbReference>
<keyword evidence="6" id="KW-1003">Cell membrane</keyword>
<dbReference type="RefSeq" id="WP_343129625.1">
    <property type="nucleotide sequence ID" value="NZ_JBCITK010000001.1"/>
</dbReference>
<proteinExistence type="inferred from homology"/>
<evidence type="ECO:0000256" key="4">
    <source>
        <dbReference type="ARBA" id="ARBA00022729"/>
    </source>
</evidence>
<dbReference type="InterPro" id="IPR006060">
    <property type="entry name" value="Maltose/Cyclodextrin-bd"/>
</dbReference>
<dbReference type="Proteomes" id="UP001418796">
    <property type="component" value="Unassembled WGS sequence"/>
</dbReference>
<feature type="signal peptide" evidence="6">
    <location>
        <begin position="1"/>
        <end position="21"/>
    </location>
</feature>
<protein>
    <recommendedName>
        <fullName evidence="5 6">Maltodextrin-binding protein</fullName>
    </recommendedName>
</protein>
<sequence length="420" mass="46745">MTKRKRFMWPAMIGLSFTLMACGPDRSGVLEQLQPEPATEENKPDSLRVWVHDTETYLQAYKVIAEQFTEETGIEVQLVPFGLFDQLEAMSLDAPSGRGPDLFFQPHDMTGNAYLQGVAAEIELTDEQKEGYIDGSLDALSYNGVQVGIPASVETYALMYNTDLIPEAPETIEELEQIGEDLTDSSSDQYGFLLEAQNAFFAYPFLAAYGGYFFGEDQGVYDVDDLGISNQGTVQGTELIRSWYEKGYLPSNLNGDIMNGLFLQGNVGAVVSGPWSINEYRNALGENLRTAPLPKINGDRLESFAGVKGWMVNEYSEHINWAKELALYMTSKESSEIFFDYAKEIPARSDIDLEDEVYDAFIEQLEYATFMPNVPAVSAVWEPLGDALIFISNGDDAEEVLVETQDMIEDEIEIMGGGEE</sequence>
<comment type="subcellular location">
    <subcellularLocation>
        <location evidence="6">Cell membrane</location>
        <topology evidence="6">Lipid-anchor</topology>
    </subcellularLocation>
</comment>
<name>A0ABU9VHY4_9BACI</name>
<organism evidence="7 8">
    <name type="scientific">Alkalicoccobacillus gibsonii</name>
    <dbReference type="NCBI Taxonomy" id="79881"/>
    <lineage>
        <taxon>Bacteria</taxon>
        <taxon>Bacillati</taxon>
        <taxon>Bacillota</taxon>
        <taxon>Bacilli</taxon>
        <taxon>Bacillales</taxon>
        <taxon>Bacillaceae</taxon>
        <taxon>Alkalicoccobacillus</taxon>
    </lineage>
</organism>
<dbReference type="PANTHER" id="PTHR30061:SF50">
    <property type="entry name" value="MALTOSE_MALTODEXTRIN-BINDING PERIPLASMIC PROTEIN"/>
    <property type="match status" value="1"/>
</dbReference>
<keyword evidence="2 6" id="KW-0813">Transport</keyword>
<dbReference type="InterPro" id="IPR006059">
    <property type="entry name" value="SBP"/>
</dbReference>
<dbReference type="Pfam" id="PF13416">
    <property type="entry name" value="SBP_bac_8"/>
    <property type="match status" value="1"/>
</dbReference>
<evidence type="ECO:0000313" key="8">
    <source>
        <dbReference type="Proteomes" id="UP001418796"/>
    </source>
</evidence>
<dbReference type="SUPFAM" id="SSF53850">
    <property type="entry name" value="Periplasmic binding protein-like II"/>
    <property type="match status" value="1"/>
</dbReference>
<dbReference type="Gene3D" id="3.40.190.10">
    <property type="entry name" value="Periplasmic binding protein-like II"/>
    <property type="match status" value="2"/>
</dbReference>
<evidence type="ECO:0000313" key="7">
    <source>
        <dbReference type="EMBL" id="MEN0642506.1"/>
    </source>
</evidence>
<keyword evidence="4 6" id="KW-0732">Signal</keyword>
<dbReference type="PANTHER" id="PTHR30061">
    <property type="entry name" value="MALTOSE-BINDING PERIPLASMIC PROTEIN"/>
    <property type="match status" value="1"/>
</dbReference>
<evidence type="ECO:0000256" key="3">
    <source>
        <dbReference type="ARBA" id="ARBA00022597"/>
    </source>
</evidence>
<evidence type="ECO:0000256" key="2">
    <source>
        <dbReference type="ARBA" id="ARBA00022448"/>
    </source>
</evidence>
<dbReference type="PRINTS" id="PR00181">
    <property type="entry name" value="MALTOSEBP"/>
</dbReference>
<dbReference type="PROSITE" id="PS01037">
    <property type="entry name" value="SBP_BACTERIAL_1"/>
    <property type="match status" value="1"/>
</dbReference>
<keyword evidence="3 6" id="KW-0762">Sugar transport</keyword>
<comment type="similarity">
    <text evidence="1 6">Belongs to the bacterial solute-binding protein 1 family.</text>
</comment>
<gene>
    <name evidence="7" type="ORF">MKY91_04915</name>
</gene>
<reference evidence="7 8" key="1">
    <citation type="submission" date="2024-03" db="EMBL/GenBank/DDBJ databases">
        <title>Bacilli Hybrid Assemblies.</title>
        <authorList>
            <person name="Kovac J."/>
        </authorList>
    </citation>
    <scope>NUCLEOTIDE SEQUENCE [LARGE SCALE GENOMIC DNA]</scope>
    <source>
        <strain evidence="7 8">FSL R7-0666</strain>
    </source>
</reference>
<comment type="caution">
    <text evidence="7">The sequence shown here is derived from an EMBL/GenBank/DDBJ whole genome shotgun (WGS) entry which is preliminary data.</text>
</comment>
<keyword evidence="8" id="KW-1185">Reference proteome</keyword>
<evidence type="ECO:0000256" key="5">
    <source>
        <dbReference type="ARBA" id="ARBA00030303"/>
    </source>
</evidence>
<keyword evidence="6" id="KW-0449">Lipoprotein</keyword>
<accession>A0ABU9VHY4</accession>
<dbReference type="EMBL" id="JBCITK010000001">
    <property type="protein sequence ID" value="MEN0642506.1"/>
    <property type="molecule type" value="Genomic_DNA"/>
</dbReference>
<keyword evidence="6" id="KW-0472">Membrane</keyword>
<evidence type="ECO:0000256" key="1">
    <source>
        <dbReference type="ARBA" id="ARBA00008520"/>
    </source>
</evidence>